<name>A0A364JS35_9HYPH</name>
<proteinExistence type="predicted"/>
<evidence type="ECO:0000313" key="4">
    <source>
        <dbReference type="Proteomes" id="UP000249453"/>
    </source>
</evidence>
<dbReference type="Pfam" id="PF01266">
    <property type="entry name" value="DAO"/>
    <property type="match status" value="1"/>
</dbReference>
<gene>
    <name evidence="3" type="ORF">C7374_11914</name>
</gene>
<keyword evidence="4" id="KW-1185">Reference proteome</keyword>
<dbReference type="GO" id="GO:0016491">
    <property type="term" value="F:oxidoreductase activity"/>
    <property type="evidence" value="ECO:0007669"/>
    <property type="project" value="UniProtKB-KW"/>
</dbReference>
<dbReference type="RefSeq" id="WP_111576295.1">
    <property type="nucleotide sequence ID" value="NZ_JBHEEY010000006.1"/>
</dbReference>
<dbReference type="OrthoDB" id="9805337at2"/>
<accession>A0A364JS35</accession>
<organism evidence="3 4">
    <name type="scientific">Falsochrobactrum ovis</name>
    <dbReference type="NCBI Taxonomy" id="1293442"/>
    <lineage>
        <taxon>Bacteria</taxon>
        <taxon>Pseudomonadati</taxon>
        <taxon>Pseudomonadota</taxon>
        <taxon>Alphaproteobacteria</taxon>
        <taxon>Hyphomicrobiales</taxon>
        <taxon>Brucellaceae</taxon>
        <taxon>Falsochrobactrum</taxon>
    </lineage>
</organism>
<dbReference type="SUPFAM" id="SSF54373">
    <property type="entry name" value="FAD-linked reductases, C-terminal domain"/>
    <property type="match status" value="1"/>
</dbReference>
<dbReference type="Proteomes" id="UP000249453">
    <property type="component" value="Unassembled WGS sequence"/>
</dbReference>
<dbReference type="Gene3D" id="3.30.9.10">
    <property type="entry name" value="D-Amino Acid Oxidase, subunit A, domain 2"/>
    <property type="match status" value="1"/>
</dbReference>
<dbReference type="PANTHER" id="PTHR13847:SF289">
    <property type="entry name" value="GLYCINE OXIDASE"/>
    <property type="match status" value="1"/>
</dbReference>
<dbReference type="Gene3D" id="3.50.50.60">
    <property type="entry name" value="FAD/NAD(P)-binding domain"/>
    <property type="match status" value="2"/>
</dbReference>
<evidence type="ECO:0000259" key="2">
    <source>
        <dbReference type="Pfam" id="PF01266"/>
    </source>
</evidence>
<sequence>MKQKRAMGVEPGVCVIGGGLIGLFSALALQDQGKQVCLIEREEIGGRQGASFGNGCWINSGAIMPMSLPGLWREVPGYLLNPNGPFTIRWQCLPSLAGWLLRFLWSGRSWKHVEKQIVERLSLLKDPVEQYQLRANEAGVEHLILPTGTMYIYRDRKELEADSKGWELRRRHNIKVRLIERQELRHCEPALASDYRYGMLIEGAATLADPSAFCRALGDLFVSRGGQVLKAEVNDFELKSGNLTGVLTNLGKISCNQAVIAAGAWSKTLAAKLGDHIPLISERGYHITIKDPGFTINHGMMHAEGKMAIVPTLSGLRLAGQVELAGLDAAPRWQRAQILLEYAKRSFPQLRDKIEQGEHDMWMGHRPSTPDSMPVIDRASRCPNIVYAFGHGHTGVSMAPATAVFVSKLLNNVHFSDETIRPFSAKRF</sequence>
<dbReference type="InterPro" id="IPR036188">
    <property type="entry name" value="FAD/NAD-bd_sf"/>
</dbReference>
<evidence type="ECO:0000313" key="3">
    <source>
        <dbReference type="EMBL" id="RAK25769.1"/>
    </source>
</evidence>
<evidence type="ECO:0000256" key="1">
    <source>
        <dbReference type="ARBA" id="ARBA00023002"/>
    </source>
</evidence>
<dbReference type="GO" id="GO:0005737">
    <property type="term" value="C:cytoplasm"/>
    <property type="evidence" value="ECO:0007669"/>
    <property type="project" value="TreeGrafter"/>
</dbReference>
<feature type="domain" description="FAD dependent oxidoreductase" evidence="2">
    <location>
        <begin position="13"/>
        <end position="407"/>
    </location>
</feature>
<dbReference type="PANTHER" id="PTHR13847">
    <property type="entry name" value="SARCOSINE DEHYDROGENASE-RELATED"/>
    <property type="match status" value="1"/>
</dbReference>
<dbReference type="InterPro" id="IPR006076">
    <property type="entry name" value="FAD-dep_OxRdtase"/>
</dbReference>
<dbReference type="EMBL" id="QLMK01000019">
    <property type="protein sequence ID" value="RAK25769.1"/>
    <property type="molecule type" value="Genomic_DNA"/>
</dbReference>
<reference evidence="3 4" key="1">
    <citation type="submission" date="2018-06" db="EMBL/GenBank/DDBJ databases">
        <title>Genomic Encyclopedia of Type Strains, Phase IV (KMG-IV): sequencing the most valuable type-strain genomes for metagenomic binning, comparative biology and taxonomic classification.</title>
        <authorList>
            <person name="Goeker M."/>
        </authorList>
    </citation>
    <scope>NUCLEOTIDE SEQUENCE [LARGE SCALE GENOMIC DNA]</scope>
    <source>
        <strain evidence="3 4">DSM 26720</strain>
    </source>
</reference>
<keyword evidence="1" id="KW-0560">Oxidoreductase</keyword>
<protein>
    <submittedName>
        <fullName evidence="3">Glycine/D-amino acid oxidase-like deaminating enzyme</fullName>
    </submittedName>
</protein>
<dbReference type="AlphaFoldDB" id="A0A364JS35"/>
<comment type="caution">
    <text evidence="3">The sequence shown here is derived from an EMBL/GenBank/DDBJ whole genome shotgun (WGS) entry which is preliminary data.</text>
</comment>
<dbReference type="SUPFAM" id="SSF51905">
    <property type="entry name" value="FAD/NAD(P)-binding domain"/>
    <property type="match status" value="1"/>
</dbReference>